<dbReference type="Proteomes" id="UP000318821">
    <property type="component" value="Unassembled WGS sequence"/>
</dbReference>
<evidence type="ECO:0000313" key="2">
    <source>
        <dbReference type="EMBL" id="TPP49994.1"/>
    </source>
</evidence>
<accession>A0A504XNP3</accession>
<dbReference type="EMBL" id="RHLD01000009">
    <property type="protein sequence ID" value="TPP49994.1"/>
    <property type="molecule type" value="Genomic_DNA"/>
</dbReference>
<proteinExistence type="predicted"/>
<dbReference type="EMBL" id="RHLD01000005">
    <property type="protein sequence ID" value="TPP41315.1"/>
    <property type="molecule type" value="Genomic_DNA"/>
</dbReference>
<gene>
    <name evidence="2" type="ORF">CGC20_17615</name>
    <name evidence="1" type="ORF">CGC20_2625</name>
</gene>
<evidence type="ECO:0000313" key="3">
    <source>
        <dbReference type="Proteomes" id="UP000318821"/>
    </source>
</evidence>
<reference evidence="2" key="1">
    <citation type="submission" date="2019-02" db="EMBL/GenBank/DDBJ databases">
        <title>FDA dAtabase for Regulatory Grade micrObial Sequences (FDA-ARGOS): Supporting development and validation of Infectious Disease Dx tests.</title>
        <authorList>
            <person name="Duncan R."/>
            <person name="Fisher C."/>
            <person name="Tallon L.J."/>
            <person name="Sadzewicz L."/>
            <person name="Sengamalay N."/>
            <person name="Ott S."/>
            <person name="Godinez A."/>
            <person name="Nagaraj S."/>
            <person name="Nadendla S."/>
            <person name="Sichtig H."/>
        </authorList>
    </citation>
    <scope>NUCLEOTIDE SEQUENCE</scope>
    <source>
        <strain evidence="2">FDAARGOS_360</strain>
    </source>
</reference>
<protein>
    <submittedName>
        <fullName evidence="2">Uncharacterized protein</fullName>
    </submittedName>
</protein>
<organism evidence="2 3">
    <name type="scientific">Leishmania donovani</name>
    <dbReference type="NCBI Taxonomy" id="5661"/>
    <lineage>
        <taxon>Eukaryota</taxon>
        <taxon>Discoba</taxon>
        <taxon>Euglenozoa</taxon>
        <taxon>Kinetoplastea</taxon>
        <taxon>Metakinetoplastina</taxon>
        <taxon>Trypanosomatida</taxon>
        <taxon>Trypanosomatidae</taxon>
        <taxon>Leishmaniinae</taxon>
        <taxon>Leishmania</taxon>
    </lineage>
</organism>
<name>A0A504XNP3_LEIDO</name>
<reference evidence="3" key="2">
    <citation type="submission" date="2019-02" db="EMBL/GenBank/DDBJ databases">
        <title>FDA dAtabase for Regulatory Grade micrObial Sequences (FDA-ARGOS): Supporting development and validation of Infectious Disease Dx tests.</title>
        <authorList>
            <person name="Duncan R."/>
            <person name="Fisher C."/>
            <person name="Tallon L."/>
            <person name="Sadzewicz L."/>
            <person name="Sengamalay N."/>
            <person name="Ott S."/>
            <person name="Godinez A."/>
            <person name="Nagaraj S."/>
            <person name="Vavikolanu K."/>
            <person name="Vyas G."/>
            <person name="Nadendla S."/>
            <person name="Aluvathingal J."/>
            <person name="Sichtig H."/>
        </authorList>
    </citation>
    <scope>NUCLEOTIDE SEQUENCE [LARGE SCALE GENOMIC DNA]</scope>
    <source>
        <strain evidence="3">FDAARGOS_360</strain>
    </source>
</reference>
<evidence type="ECO:0000313" key="1">
    <source>
        <dbReference type="EMBL" id="TPP41315.1"/>
    </source>
</evidence>
<dbReference type="AlphaFoldDB" id="A0A504XNP3"/>
<sequence>MSRGKLNEHTQRQCNKCPTSLVDEALNVTPRLCIGAALGLEPSGRFPLMMLRRREGALWRRIDGGRHPSFAVQSPLSHGALDWEPAIIAGCKYPSFQNQIHRLYASAEAIREAYADSRDANFTAAQEATVLKQE</sequence>
<comment type="caution">
    <text evidence="2">The sequence shown here is derived from an EMBL/GenBank/DDBJ whole genome shotgun (WGS) entry which is preliminary data.</text>
</comment>